<feature type="domain" description="Rad50/SbcC-type AAA" evidence="2">
    <location>
        <begin position="5"/>
        <end position="279"/>
    </location>
</feature>
<dbReference type="GO" id="GO:0006302">
    <property type="term" value="P:double-strand break repair"/>
    <property type="evidence" value="ECO:0007669"/>
    <property type="project" value="InterPro"/>
</dbReference>
<accession>A0A1B2M1L5</accession>
<feature type="coiled-coil region" evidence="1">
    <location>
        <begin position="618"/>
        <end position="680"/>
    </location>
</feature>
<dbReference type="Gene3D" id="3.40.50.300">
    <property type="entry name" value="P-loop containing nucleotide triphosphate hydrolases"/>
    <property type="match status" value="2"/>
</dbReference>
<name>A0A1B2M1L5_9GAMM</name>
<feature type="coiled-coil region" evidence="1">
    <location>
        <begin position="863"/>
        <end position="918"/>
    </location>
</feature>
<dbReference type="OrthoDB" id="9795626at2"/>
<dbReference type="EMBL" id="CP016895">
    <property type="protein sequence ID" value="AOA59082.1"/>
    <property type="molecule type" value="Genomic_DNA"/>
</dbReference>
<evidence type="ECO:0000256" key="1">
    <source>
        <dbReference type="SAM" id="Coils"/>
    </source>
</evidence>
<evidence type="ECO:0000259" key="2">
    <source>
        <dbReference type="Pfam" id="PF13476"/>
    </source>
</evidence>
<dbReference type="InterPro" id="IPR027417">
    <property type="entry name" value="P-loop_NTPase"/>
</dbReference>
<feature type="coiled-coil region" evidence="1">
    <location>
        <begin position="334"/>
        <end position="427"/>
    </location>
</feature>
<keyword evidence="4" id="KW-1185">Reference proteome</keyword>
<proteinExistence type="predicted"/>
<dbReference type="GO" id="GO:0016887">
    <property type="term" value="F:ATP hydrolysis activity"/>
    <property type="evidence" value="ECO:0007669"/>
    <property type="project" value="InterPro"/>
</dbReference>
<evidence type="ECO:0000313" key="3">
    <source>
        <dbReference type="EMBL" id="AOA59082.1"/>
    </source>
</evidence>
<dbReference type="KEGG" id="ala:BFG52_12460"/>
<dbReference type="STRING" id="1789224.BFG52_12460"/>
<dbReference type="PANTHER" id="PTHR32114">
    <property type="entry name" value="ABC TRANSPORTER ABCH.3"/>
    <property type="match status" value="1"/>
</dbReference>
<feature type="coiled-coil region" evidence="1">
    <location>
        <begin position="465"/>
        <end position="564"/>
    </location>
</feature>
<feature type="coiled-coil region" evidence="1">
    <location>
        <begin position="945"/>
        <end position="1012"/>
    </location>
</feature>
<feature type="coiled-coil region" evidence="1">
    <location>
        <begin position="232"/>
        <end position="300"/>
    </location>
</feature>
<feature type="coiled-coil region" evidence="1">
    <location>
        <begin position="781"/>
        <end position="829"/>
    </location>
</feature>
<sequence>MKITSIRIKNLASLAGEQFIDFSCEPLASAGLIAITGKTGAGKSTILDAMCLSLFNRIPRLKDGEGKLIDVDGSELPSNSPLTVLRRGSAHGFAELCFVAPDQKHYLARWEIKRARENPQGKLQNIQRSLRCLSDGILIADKIKAVDEQIQQITQLSFEQFTRAVLLAQSEVTAFLKARDQERGELLEYLTNSNIYAKIGQLAFEKSRDIQLQRKQLEQILGHIERLSPEQIDSLEQQYRECLAEQQQLEQQKQQDIIAQQWYQRQSQLQQNITQKQHDLQQAQQQSQALAAERLQLQRLQLFSQIRPLAYRHQQDLAQQQHLEQQLQQQQPKFLQIEQQFTQIQQQFQQLEQQQQQQQQFEQQYQPQLLLIRQALQEREFLKKQYKELHYKIEQAQQQHSPLVEHNQQLQQQQQALQQNLAQLQQTLDSSQHFAALDSGISVHIQQFQHYIKQYRPIAAQIGSMQQAQQQLGQCLEQISQYQQQHGDVDAIDQQLEQLQQQRENLQLKITTLQHLQQQYSQQHAVQQRCDALQLEQQQQQQALTQQQAQQQQAEQDYQASKAERLQLQHFLHKQRLLFTESVEKLRAQLLPEQPCIVCGSTEHPYLDPQQQPNKMLLALEQQQLQQAEQQEQQHLQHWQQAQQQAARLDSLLQQLQQQIHALSQQAEQLQHDIAQHMQIAQLPACPTTLSMAEHLKAVIATQQTLLHSSEQQRQQFHTAKQQLQTLHSQSAQQQQQIERAQHLQAQIELSLSSLDNTTEKQALDFSIPHIKKLCQQLQQRQQQLQQYSQCEQQLQSLQRELQHSQQRCQHSTENIQQLEQQRQDITTQGRQKAEYADQELAQITAITAVKASEWMQQHEQQQQQLQQDYAALKPRYEQLQQEYLTQKQQRDQEQHQLQQLQQSLEQLEQQLQHWCESQQDFTLAQFPALLTIDSHQEQQIREHIQHVEGQYNEIQAVHASLQEQLQLHQQTQPPHTLTHVLERLEHTATALQQQQQHKEQLKLQLDLERRNQEKQQQYQSQITEIQQQEYRWSKISNLMGDKNGKKFRDYAQQYHLDMLLIYANQQLQQLSQRYTLKRLDHSLSLAIIDHEMDGEVRAVASLSGGESFLTALALSLAIANMASGSLKIESLFIDEGFGTLDHASLHMVMNALDHLQSQGRKVILISHIAEMHERIPVQIQVNPIGAGASKIDIVG</sequence>
<dbReference type="Pfam" id="PF13476">
    <property type="entry name" value="AAA_23"/>
    <property type="match status" value="1"/>
</dbReference>
<dbReference type="RefSeq" id="WP_067556752.1">
    <property type="nucleotide sequence ID" value="NZ_CP016895.1"/>
</dbReference>
<keyword evidence="1" id="KW-0175">Coiled coil</keyword>
<dbReference type="SUPFAM" id="SSF52540">
    <property type="entry name" value="P-loop containing nucleoside triphosphate hydrolases"/>
    <property type="match status" value="2"/>
</dbReference>
<evidence type="ECO:0000313" key="4">
    <source>
        <dbReference type="Proteomes" id="UP000093391"/>
    </source>
</evidence>
<organism evidence="3 4">
    <name type="scientific">Acinetobacter larvae</name>
    <dbReference type="NCBI Taxonomy" id="1789224"/>
    <lineage>
        <taxon>Bacteria</taxon>
        <taxon>Pseudomonadati</taxon>
        <taxon>Pseudomonadota</taxon>
        <taxon>Gammaproteobacteria</taxon>
        <taxon>Moraxellales</taxon>
        <taxon>Moraxellaceae</taxon>
        <taxon>Acinetobacter</taxon>
    </lineage>
</organism>
<dbReference type="Pfam" id="PF13558">
    <property type="entry name" value="SbcC_Walker_B"/>
    <property type="match status" value="1"/>
</dbReference>
<protein>
    <recommendedName>
        <fullName evidence="2">Rad50/SbcC-type AAA domain-containing protein</fullName>
    </recommendedName>
</protein>
<dbReference type="AlphaFoldDB" id="A0A1B2M1L5"/>
<reference evidence="3 4" key="1">
    <citation type="submission" date="2016-08" db="EMBL/GenBank/DDBJ databases">
        <authorList>
            <person name="Seilhamer J.J."/>
        </authorList>
    </citation>
    <scope>NUCLEOTIDE SEQUENCE [LARGE SCALE GENOMIC DNA]</scope>
    <source>
        <strain evidence="3 4">BRTC-1</strain>
    </source>
</reference>
<dbReference type="PANTHER" id="PTHR32114:SF2">
    <property type="entry name" value="ABC TRANSPORTER ABCH.3"/>
    <property type="match status" value="1"/>
</dbReference>
<dbReference type="Proteomes" id="UP000093391">
    <property type="component" value="Chromosome"/>
</dbReference>
<gene>
    <name evidence="3" type="ORF">BFG52_12460</name>
</gene>
<dbReference type="InterPro" id="IPR038729">
    <property type="entry name" value="Rad50/SbcC_AAA"/>
</dbReference>